<keyword evidence="6 9" id="KW-0227">DNA damage</keyword>
<dbReference type="EMBL" id="FMYH01000008">
    <property type="protein sequence ID" value="SDD55368.1"/>
    <property type="molecule type" value="Genomic_DNA"/>
</dbReference>
<dbReference type="SUPFAM" id="SSF46767">
    <property type="entry name" value="Methylated DNA-protein cysteine methyltransferase, C-terminal domain"/>
    <property type="match status" value="1"/>
</dbReference>
<dbReference type="Pfam" id="PF02870">
    <property type="entry name" value="Methyltransf_1N"/>
    <property type="match status" value="1"/>
</dbReference>
<dbReference type="Gene3D" id="1.10.10.10">
    <property type="entry name" value="Winged helix-like DNA-binding domain superfamily/Winged helix DNA-binding domain"/>
    <property type="match status" value="1"/>
</dbReference>
<keyword evidence="3 9" id="KW-0963">Cytoplasm</keyword>
<dbReference type="Gene3D" id="3.30.160.70">
    <property type="entry name" value="Methylated DNA-protein cysteine methyltransferase domain"/>
    <property type="match status" value="1"/>
</dbReference>
<comment type="catalytic activity">
    <reaction evidence="1 9">
        <text>a 4-O-methyl-thymidine in DNA + L-cysteinyl-[protein] = a thymidine in DNA + S-methyl-L-cysteinyl-[protein]</text>
        <dbReference type="Rhea" id="RHEA:53428"/>
        <dbReference type="Rhea" id="RHEA-COMP:10131"/>
        <dbReference type="Rhea" id="RHEA-COMP:10132"/>
        <dbReference type="Rhea" id="RHEA-COMP:13555"/>
        <dbReference type="Rhea" id="RHEA-COMP:13556"/>
        <dbReference type="ChEBI" id="CHEBI:29950"/>
        <dbReference type="ChEBI" id="CHEBI:82612"/>
        <dbReference type="ChEBI" id="CHEBI:137386"/>
        <dbReference type="ChEBI" id="CHEBI:137387"/>
        <dbReference type="EC" id="2.1.1.63"/>
    </reaction>
</comment>
<dbReference type="HAMAP" id="MF_00772">
    <property type="entry name" value="OGT"/>
    <property type="match status" value="1"/>
</dbReference>
<keyword evidence="5 9" id="KW-0808">Transferase</keyword>
<protein>
    <recommendedName>
        <fullName evidence="9">Methylated-DNA--protein-cysteine methyltransferase</fullName>
        <ecNumber evidence="9">2.1.1.63</ecNumber>
    </recommendedName>
    <alternativeName>
        <fullName evidence="9">6-O-methylguanine-DNA methyltransferase</fullName>
        <shortName evidence="9">MGMT</shortName>
    </alternativeName>
    <alternativeName>
        <fullName evidence="9">O-6-methylguanine-DNA-alkyltransferase</fullName>
    </alternativeName>
</protein>
<dbReference type="CDD" id="cd06445">
    <property type="entry name" value="ATase"/>
    <property type="match status" value="1"/>
</dbReference>
<evidence type="ECO:0000256" key="3">
    <source>
        <dbReference type="ARBA" id="ARBA00022490"/>
    </source>
</evidence>
<feature type="domain" description="Methylguanine DNA methyltransferase ribonuclease-like" evidence="11">
    <location>
        <begin position="42"/>
        <end position="118"/>
    </location>
</feature>
<evidence type="ECO:0000256" key="4">
    <source>
        <dbReference type="ARBA" id="ARBA00022603"/>
    </source>
</evidence>
<comment type="miscellaneous">
    <text evidence="9">This enzyme catalyzes only one turnover and therefore is not strictly catalytic. According to one definition, an enzyme is a biocatalyst that acts repeatedly and over many reaction cycles.</text>
</comment>
<evidence type="ECO:0000256" key="2">
    <source>
        <dbReference type="ARBA" id="ARBA00008711"/>
    </source>
</evidence>
<name>A0A1G6VP47_9MICO</name>
<evidence type="ECO:0000256" key="9">
    <source>
        <dbReference type="HAMAP-Rule" id="MF_00772"/>
    </source>
</evidence>
<reference evidence="12 13" key="1">
    <citation type="submission" date="2016-09" db="EMBL/GenBank/DDBJ databases">
        <authorList>
            <person name="Capua I."/>
            <person name="De Benedictis P."/>
            <person name="Joannis T."/>
            <person name="Lombin L.H."/>
            <person name="Cattoli G."/>
        </authorList>
    </citation>
    <scope>NUCLEOTIDE SEQUENCE [LARGE SCALE GENOMIC DNA]</scope>
    <source>
        <strain evidence="12 13">ISLP-3</strain>
    </source>
</reference>
<dbReference type="FunFam" id="1.10.10.10:FF:000214">
    <property type="entry name" value="Methylated-DNA--protein-cysteine methyltransferase"/>
    <property type="match status" value="1"/>
</dbReference>
<gene>
    <name evidence="12" type="ORF">SAMN05216410_3499</name>
</gene>
<feature type="active site" description="Nucleophile; methyl group acceptor" evidence="9">
    <location>
        <position position="174"/>
    </location>
</feature>
<comment type="function">
    <text evidence="9">Involved in the cellular defense against the biological effects of O6-methylguanine (O6-MeG) and O4-methylthymine (O4-MeT) in DNA. Repairs the methylated nucleobase in DNA by stoichiometrically transferring the methyl group to a cysteine residue in the enzyme. This is a suicide reaction: the enzyme is irreversibly inactivated.</text>
</comment>
<feature type="domain" description="Methylated-DNA-[protein]-cysteine S-methyltransferase DNA binding" evidence="10">
    <location>
        <begin position="124"/>
        <end position="202"/>
    </location>
</feature>
<dbReference type="GO" id="GO:0006307">
    <property type="term" value="P:DNA alkylation repair"/>
    <property type="evidence" value="ECO:0007669"/>
    <property type="project" value="UniProtKB-UniRule"/>
</dbReference>
<dbReference type="InterPro" id="IPR036388">
    <property type="entry name" value="WH-like_DNA-bd_sf"/>
</dbReference>
<dbReference type="GO" id="GO:0032259">
    <property type="term" value="P:methylation"/>
    <property type="evidence" value="ECO:0007669"/>
    <property type="project" value="UniProtKB-KW"/>
</dbReference>
<accession>A0A1G6VP47</accession>
<dbReference type="STRING" id="1814289.SAMN05216410_3499"/>
<comment type="subcellular location">
    <subcellularLocation>
        <location evidence="9">Cytoplasm</location>
    </subcellularLocation>
</comment>
<proteinExistence type="inferred from homology"/>
<dbReference type="GO" id="GO:0005737">
    <property type="term" value="C:cytoplasm"/>
    <property type="evidence" value="ECO:0007669"/>
    <property type="project" value="UniProtKB-SubCell"/>
</dbReference>
<evidence type="ECO:0000256" key="7">
    <source>
        <dbReference type="ARBA" id="ARBA00023204"/>
    </source>
</evidence>
<dbReference type="InterPro" id="IPR036217">
    <property type="entry name" value="MethylDNA_cys_MeTrfase_DNAb"/>
</dbReference>
<dbReference type="InterPro" id="IPR001497">
    <property type="entry name" value="MethylDNA_cys_MeTrfase_AS"/>
</dbReference>
<dbReference type="InterPro" id="IPR014048">
    <property type="entry name" value="MethylDNA_cys_MeTrfase_DNA-bd"/>
</dbReference>
<organism evidence="12 13">
    <name type="scientific">Sanguibacter gelidistatuariae</name>
    <dbReference type="NCBI Taxonomy" id="1814289"/>
    <lineage>
        <taxon>Bacteria</taxon>
        <taxon>Bacillati</taxon>
        <taxon>Actinomycetota</taxon>
        <taxon>Actinomycetes</taxon>
        <taxon>Micrococcales</taxon>
        <taxon>Sanguibacteraceae</taxon>
        <taxon>Sanguibacter</taxon>
    </lineage>
</organism>
<dbReference type="InterPro" id="IPR008332">
    <property type="entry name" value="MethylG_MeTrfase_N"/>
</dbReference>
<keyword evidence="4 9" id="KW-0489">Methyltransferase</keyword>
<evidence type="ECO:0000259" key="10">
    <source>
        <dbReference type="Pfam" id="PF01035"/>
    </source>
</evidence>
<evidence type="ECO:0000256" key="5">
    <source>
        <dbReference type="ARBA" id="ARBA00022679"/>
    </source>
</evidence>
<dbReference type="AlphaFoldDB" id="A0A1G6VP47"/>
<dbReference type="InterPro" id="IPR023546">
    <property type="entry name" value="MGMT"/>
</dbReference>
<dbReference type="PANTHER" id="PTHR10815">
    <property type="entry name" value="METHYLATED-DNA--PROTEIN-CYSTEINE METHYLTRANSFERASE"/>
    <property type="match status" value="1"/>
</dbReference>
<evidence type="ECO:0000256" key="1">
    <source>
        <dbReference type="ARBA" id="ARBA00001286"/>
    </source>
</evidence>
<dbReference type="SUPFAM" id="SSF53155">
    <property type="entry name" value="Methylated DNA-protein cysteine methyltransferase domain"/>
    <property type="match status" value="1"/>
</dbReference>
<dbReference type="NCBIfam" id="TIGR00589">
    <property type="entry name" value="ogt"/>
    <property type="match status" value="1"/>
</dbReference>
<dbReference type="InterPro" id="IPR036631">
    <property type="entry name" value="MGMT_N_sf"/>
</dbReference>
<keyword evidence="7 9" id="KW-0234">DNA repair</keyword>
<dbReference type="PANTHER" id="PTHR10815:SF5">
    <property type="entry name" value="METHYLATED-DNA--PROTEIN-CYSTEINE METHYLTRANSFERASE"/>
    <property type="match status" value="1"/>
</dbReference>
<keyword evidence="13" id="KW-1185">Reference proteome</keyword>
<evidence type="ECO:0000313" key="13">
    <source>
        <dbReference type="Proteomes" id="UP000199039"/>
    </source>
</evidence>
<evidence type="ECO:0000313" key="12">
    <source>
        <dbReference type="EMBL" id="SDD55368.1"/>
    </source>
</evidence>
<dbReference type="Proteomes" id="UP000199039">
    <property type="component" value="Unassembled WGS sequence"/>
</dbReference>
<comment type="catalytic activity">
    <reaction evidence="8 9">
        <text>a 6-O-methyl-2'-deoxyguanosine in DNA + L-cysteinyl-[protein] = S-methyl-L-cysteinyl-[protein] + a 2'-deoxyguanosine in DNA</text>
        <dbReference type="Rhea" id="RHEA:24000"/>
        <dbReference type="Rhea" id="RHEA-COMP:10131"/>
        <dbReference type="Rhea" id="RHEA-COMP:10132"/>
        <dbReference type="Rhea" id="RHEA-COMP:11367"/>
        <dbReference type="Rhea" id="RHEA-COMP:11368"/>
        <dbReference type="ChEBI" id="CHEBI:29950"/>
        <dbReference type="ChEBI" id="CHEBI:82612"/>
        <dbReference type="ChEBI" id="CHEBI:85445"/>
        <dbReference type="ChEBI" id="CHEBI:85448"/>
        <dbReference type="EC" id="2.1.1.63"/>
    </reaction>
</comment>
<evidence type="ECO:0000256" key="6">
    <source>
        <dbReference type="ARBA" id="ARBA00022763"/>
    </source>
</evidence>
<dbReference type="Pfam" id="PF01035">
    <property type="entry name" value="DNA_binding_1"/>
    <property type="match status" value="1"/>
</dbReference>
<dbReference type="RefSeq" id="WP_175559157.1">
    <property type="nucleotide sequence ID" value="NZ_FMYH01000008.1"/>
</dbReference>
<evidence type="ECO:0000259" key="11">
    <source>
        <dbReference type="Pfam" id="PF02870"/>
    </source>
</evidence>
<comment type="similarity">
    <text evidence="2 9">Belongs to the MGMT family.</text>
</comment>
<dbReference type="EC" id="2.1.1.63" evidence="9"/>
<dbReference type="GO" id="GO:0003908">
    <property type="term" value="F:methylated-DNA-[protein]-cysteine S-methyltransferase activity"/>
    <property type="evidence" value="ECO:0007669"/>
    <property type="project" value="UniProtKB-UniRule"/>
</dbReference>
<evidence type="ECO:0000256" key="8">
    <source>
        <dbReference type="ARBA" id="ARBA00049348"/>
    </source>
</evidence>
<sequence length="203" mass="21552">MADSPIGESLFASLLAPDDAALDRLRSRLALAAAADGLLDVAYRTIDSPIGGLLLAATEEGLVRVAFESEGFDFVLDELGRQLGSRVLRAPARLDAAASELEEYFAGRRRDFDLPLDLALTSGFRRDVVAHLPDIAYGSTASYAAVAELAGSPRATRAVGTACARNPLPLVMPCHRVVRSDGSLGQYRGGEAAKRWLLALEQG</sequence>
<dbReference type="PROSITE" id="PS00374">
    <property type="entry name" value="MGMT"/>
    <property type="match status" value="1"/>
</dbReference>